<dbReference type="Pfam" id="PF09822">
    <property type="entry name" value="ABC_transp_aux"/>
    <property type="match status" value="1"/>
</dbReference>
<evidence type="ECO:0000259" key="3">
    <source>
        <dbReference type="Pfam" id="PF23357"/>
    </source>
</evidence>
<proteinExistence type="predicted"/>
<sequence>MNKISKKVYYTFITIFLVIVLIAVNLICAQYHYRWDLTKSHRFTLSSKTKEVISQLDESIKITAFIAEGSSISTDIKNLLKEYDFASDKIEVKFIDPEKEPAIAKKYNIQDYNTIIVEGTKHQQTISPYNLYSPSANQYSMNFNGEQAITRAILNLKQQNQAVIYFLSGHGELSSISDLDSFNSFLQGEGYTTRQLDLPVVGKIPEDADLLISAGPQKDLMPNEKALLEKYIQSGGKILIFLTPTDPKVSLGGWKELIAGLGVEIHDDIVTDPQRSFYSDPLSPVPMVERHEVTQALLDKKLSVVFPYARSLAPLEKIPENLQVKSLLVTSDQAFGETDLEQSQVSLDEKDVSGPLHLAYAVSKKPASKNESPVEPNTITAPDSEIGEPIAVIVGDVAFLGAKSIGLAGNLDFAAGSINWLLQVSDDALSIPSKNDEPPFVNLTGDTMNRIFYAAVIIPPGCILAIGFVIWLKRKNL</sequence>
<keyword evidence="5" id="KW-1185">Reference proteome</keyword>
<dbReference type="InterPro" id="IPR055396">
    <property type="entry name" value="DUF7088"/>
</dbReference>
<feature type="domain" description="DUF7088" evidence="3">
    <location>
        <begin position="40"/>
        <end position="129"/>
    </location>
</feature>
<dbReference type="SUPFAM" id="SSF52317">
    <property type="entry name" value="Class I glutamine amidotransferase-like"/>
    <property type="match status" value="1"/>
</dbReference>
<dbReference type="InterPro" id="IPR029062">
    <property type="entry name" value="Class_I_gatase-like"/>
</dbReference>
<keyword evidence="1" id="KW-0472">Membrane</keyword>
<dbReference type="InterPro" id="IPR019196">
    <property type="entry name" value="ABC_transp_unknown"/>
</dbReference>
<dbReference type="InterPro" id="IPR036249">
    <property type="entry name" value="Thioredoxin-like_sf"/>
</dbReference>
<feature type="transmembrane region" description="Helical" evidence="1">
    <location>
        <begin position="451"/>
        <end position="472"/>
    </location>
</feature>
<name>A0A0U9HGZ0_9FIRM</name>
<dbReference type="Gene3D" id="3.40.30.10">
    <property type="entry name" value="Glutaredoxin"/>
    <property type="match status" value="1"/>
</dbReference>
<dbReference type="OrthoDB" id="9766228at2"/>
<feature type="transmembrane region" description="Helical" evidence="1">
    <location>
        <begin position="12"/>
        <end position="33"/>
    </location>
</feature>
<gene>
    <name evidence="4" type="ORF">TSYNT_945</name>
</gene>
<dbReference type="AlphaFoldDB" id="A0A0U9HGZ0"/>
<feature type="domain" description="ABC-type uncharacterised transport system" evidence="2">
    <location>
        <begin position="163"/>
        <end position="400"/>
    </location>
</feature>
<protein>
    <submittedName>
        <fullName evidence="4">ABC-type uncharacterized transport system</fullName>
    </submittedName>
</protein>
<reference evidence="4" key="1">
    <citation type="journal article" date="2016" name="Genome Announc.">
        <title>Draft Genome Sequence of the Syntrophic Lactate-Degrading Bacterium Tepidanaerobacter syntrophicus JLT.</title>
        <authorList>
            <person name="Matsuura N."/>
            <person name="Ohashi A."/>
            <person name="Tourlousse D.M."/>
            <person name="Sekiguchi Y."/>
        </authorList>
    </citation>
    <scope>NUCLEOTIDE SEQUENCE [LARGE SCALE GENOMIC DNA]</scope>
    <source>
        <strain evidence="4">JL</strain>
    </source>
</reference>
<dbReference type="SUPFAM" id="SSF52833">
    <property type="entry name" value="Thioredoxin-like"/>
    <property type="match status" value="1"/>
</dbReference>
<organism evidence="4">
    <name type="scientific">Tepidanaerobacter syntrophicus</name>
    <dbReference type="NCBI Taxonomy" id="224999"/>
    <lineage>
        <taxon>Bacteria</taxon>
        <taxon>Bacillati</taxon>
        <taxon>Bacillota</taxon>
        <taxon>Clostridia</taxon>
        <taxon>Thermosediminibacterales</taxon>
        <taxon>Tepidanaerobacteraceae</taxon>
        <taxon>Tepidanaerobacter</taxon>
    </lineage>
</organism>
<dbReference type="STRING" id="224999.GCA_001485475_01834"/>
<evidence type="ECO:0000256" key="1">
    <source>
        <dbReference type="SAM" id="Phobius"/>
    </source>
</evidence>
<keyword evidence="1" id="KW-0812">Transmembrane</keyword>
<keyword evidence="1" id="KW-1133">Transmembrane helix</keyword>
<dbReference type="Pfam" id="PF23357">
    <property type="entry name" value="DUF7088"/>
    <property type="match status" value="1"/>
</dbReference>
<accession>A0A0U9HGZ0</accession>
<dbReference type="Proteomes" id="UP000062160">
    <property type="component" value="Unassembled WGS sequence"/>
</dbReference>
<dbReference type="RefSeq" id="WP_059033344.1">
    <property type="nucleotide sequence ID" value="NZ_DF977003.1"/>
</dbReference>
<dbReference type="EMBL" id="DF977003">
    <property type="protein sequence ID" value="GAQ25798.1"/>
    <property type="molecule type" value="Genomic_DNA"/>
</dbReference>
<evidence type="ECO:0000313" key="5">
    <source>
        <dbReference type="Proteomes" id="UP000062160"/>
    </source>
</evidence>
<evidence type="ECO:0000313" key="4">
    <source>
        <dbReference type="EMBL" id="GAQ25798.1"/>
    </source>
</evidence>
<evidence type="ECO:0000259" key="2">
    <source>
        <dbReference type="Pfam" id="PF09822"/>
    </source>
</evidence>